<gene>
    <name evidence="3" type="ORF">GCM10010507_05130</name>
</gene>
<keyword evidence="1" id="KW-0732">Signal</keyword>
<evidence type="ECO:0000256" key="1">
    <source>
        <dbReference type="SAM" id="SignalP"/>
    </source>
</evidence>
<feature type="domain" description="EfeO-type cupredoxin-like" evidence="2">
    <location>
        <begin position="41"/>
        <end position="128"/>
    </location>
</feature>
<accession>A0A918T9C1</accession>
<proteinExistence type="predicted"/>
<dbReference type="Gene3D" id="2.60.40.420">
    <property type="entry name" value="Cupredoxins - blue copper proteins"/>
    <property type="match status" value="1"/>
</dbReference>
<dbReference type="InterPro" id="IPR008972">
    <property type="entry name" value="Cupredoxin"/>
</dbReference>
<sequence length="129" mass="13581">MSRSPLRTLPRALPRTLLRTLTVLPALLATAVLPAGPVAAEPRGAAVTVTVVIEGAPAAFVPQAVSIHPGDSVRWLNNDNDTHTTTSDSGLWDAVLDPGQSFTRPFPAGATFAYHCEFHPSMTGTVVVQ</sequence>
<reference evidence="3" key="1">
    <citation type="journal article" date="2014" name="Int. J. Syst. Evol. Microbiol.">
        <title>Complete genome sequence of Corynebacterium casei LMG S-19264T (=DSM 44701T), isolated from a smear-ripened cheese.</title>
        <authorList>
            <consortium name="US DOE Joint Genome Institute (JGI-PGF)"/>
            <person name="Walter F."/>
            <person name="Albersmeier A."/>
            <person name="Kalinowski J."/>
            <person name="Ruckert C."/>
        </authorList>
    </citation>
    <scope>NUCLEOTIDE SEQUENCE</scope>
    <source>
        <strain evidence="3">JCM 4633</strain>
    </source>
</reference>
<dbReference type="Proteomes" id="UP000646244">
    <property type="component" value="Unassembled WGS sequence"/>
</dbReference>
<dbReference type="InterPro" id="IPR028096">
    <property type="entry name" value="EfeO_Cupredoxin"/>
</dbReference>
<comment type="caution">
    <text evidence="3">The sequence shown here is derived from an EMBL/GenBank/DDBJ whole genome shotgun (WGS) entry which is preliminary data.</text>
</comment>
<name>A0A918T9C1_STRCJ</name>
<dbReference type="Pfam" id="PF13473">
    <property type="entry name" value="Cupredoxin_1"/>
    <property type="match status" value="1"/>
</dbReference>
<dbReference type="PANTHER" id="PTHR36507:SF1">
    <property type="entry name" value="BLL1555 PROTEIN"/>
    <property type="match status" value="1"/>
</dbReference>
<dbReference type="EMBL" id="BMVB01000002">
    <property type="protein sequence ID" value="GHC35284.1"/>
    <property type="molecule type" value="Genomic_DNA"/>
</dbReference>
<dbReference type="RefSeq" id="WP_190107972.1">
    <property type="nucleotide sequence ID" value="NZ_BMVB01000002.1"/>
</dbReference>
<feature type="signal peptide" evidence="1">
    <location>
        <begin position="1"/>
        <end position="40"/>
    </location>
</feature>
<dbReference type="InterPro" id="IPR052721">
    <property type="entry name" value="ET_Amicyanin"/>
</dbReference>
<evidence type="ECO:0000313" key="3">
    <source>
        <dbReference type="EMBL" id="GHC35284.1"/>
    </source>
</evidence>
<evidence type="ECO:0000259" key="2">
    <source>
        <dbReference type="Pfam" id="PF13473"/>
    </source>
</evidence>
<reference evidence="3" key="2">
    <citation type="submission" date="2020-09" db="EMBL/GenBank/DDBJ databases">
        <authorList>
            <person name="Sun Q."/>
            <person name="Ohkuma M."/>
        </authorList>
    </citation>
    <scope>NUCLEOTIDE SEQUENCE</scope>
    <source>
        <strain evidence="3">JCM 4633</strain>
    </source>
</reference>
<organism evidence="3 4">
    <name type="scientific">Streptomyces cinnamoneus</name>
    <name type="common">Streptoverticillium cinnamoneum</name>
    <dbReference type="NCBI Taxonomy" id="53446"/>
    <lineage>
        <taxon>Bacteria</taxon>
        <taxon>Bacillati</taxon>
        <taxon>Actinomycetota</taxon>
        <taxon>Actinomycetes</taxon>
        <taxon>Kitasatosporales</taxon>
        <taxon>Streptomycetaceae</taxon>
        <taxon>Streptomyces</taxon>
        <taxon>Streptomyces cinnamoneus group</taxon>
    </lineage>
</organism>
<feature type="chain" id="PRO_5037020676" description="EfeO-type cupredoxin-like domain-containing protein" evidence="1">
    <location>
        <begin position="41"/>
        <end position="129"/>
    </location>
</feature>
<protein>
    <recommendedName>
        <fullName evidence="2">EfeO-type cupredoxin-like domain-containing protein</fullName>
    </recommendedName>
</protein>
<dbReference type="PANTHER" id="PTHR36507">
    <property type="entry name" value="BLL1555 PROTEIN"/>
    <property type="match status" value="1"/>
</dbReference>
<evidence type="ECO:0000313" key="4">
    <source>
        <dbReference type="Proteomes" id="UP000646244"/>
    </source>
</evidence>
<dbReference type="SUPFAM" id="SSF49503">
    <property type="entry name" value="Cupredoxins"/>
    <property type="match status" value="1"/>
</dbReference>
<dbReference type="AlphaFoldDB" id="A0A918T9C1"/>